<name>A0A7X0F2V9_9ACTN</name>
<protein>
    <submittedName>
        <fullName evidence="1">Uncharacterized protein</fullName>
    </submittedName>
</protein>
<dbReference type="Proteomes" id="UP000583800">
    <property type="component" value="Unassembled WGS sequence"/>
</dbReference>
<sequence length="121" mass="13477">MTVTRFQDLPLAERDRKWDAAAADKRVRAWAGAEDRPNEKYRQAHVWYDGDDADEFGAYKLPIADVVDGELKVAPRAVIAAAAVVDGARGGVDLPDQDVPRVKAHLAKYYARMGDTPPWDR</sequence>
<organism evidence="1 2">
    <name type="scientific">Nonomuraea muscovyensis</name>
    <dbReference type="NCBI Taxonomy" id="1124761"/>
    <lineage>
        <taxon>Bacteria</taxon>
        <taxon>Bacillati</taxon>
        <taxon>Actinomycetota</taxon>
        <taxon>Actinomycetes</taxon>
        <taxon>Streptosporangiales</taxon>
        <taxon>Streptosporangiaceae</taxon>
        <taxon>Nonomuraea</taxon>
    </lineage>
</organism>
<dbReference type="AlphaFoldDB" id="A0A7X0F2V9"/>
<accession>A0A7X0F2V9</accession>
<comment type="caution">
    <text evidence="1">The sequence shown here is derived from an EMBL/GenBank/DDBJ whole genome shotgun (WGS) entry which is preliminary data.</text>
</comment>
<dbReference type="RefSeq" id="WP_185089012.1">
    <property type="nucleotide sequence ID" value="NZ_JACHJB010000004.1"/>
</dbReference>
<evidence type="ECO:0000313" key="1">
    <source>
        <dbReference type="EMBL" id="MBB6351215.1"/>
    </source>
</evidence>
<gene>
    <name evidence="1" type="ORF">FHU36_007798</name>
</gene>
<reference evidence="1 2" key="1">
    <citation type="submission" date="2020-08" db="EMBL/GenBank/DDBJ databases">
        <title>Sequencing the genomes of 1000 actinobacteria strains.</title>
        <authorList>
            <person name="Klenk H.-P."/>
        </authorList>
    </citation>
    <scope>NUCLEOTIDE SEQUENCE [LARGE SCALE GENOMIC DNA]</scope>
    <source>
        <strain evidence="1 2">DSM 45913</strain>
    </source>
</reference>
<proteinExistence type="predicted"/>
<evidence type="ECO:0000313" key="2">
    <source>
        <dbReference type="Proteomes" id="UP000583800"/>
    </source>
</evidence>
<dbReference type="EMBL" id="JACHJB010000004">
    <property type="protein sequence ID" value="MBB6351215.1"/>
    <property type="molecule type" value="Genomic_DNA"/>
</dbReference>
<keyword evidence="2" id="KW-1185">Reference proteome</keyword>